<feature type="non-terminal residue" evidence="2">
    <location>
        <position position="124"/>
    </location>
</feature>
<evidence type="ECO:0000256" key="1">
    <source>
        <dbReference type="SAM" id="MobiDB-lite"/>
    </source>
</evidence>
<feature type="region of interest" description="Disordered" evidence="1">
    <location>
        <begin position="46"/>
        <end position="71"/>
    </location>
</feature>
<comment type="caution">
    <text evidence="2">The sequence shown here is derived from an EMBL/GenBank/DDBJ whole genome shotgun (WGS) entry which is preliminary data.</text>
</comment>
<protein>
    <submittedName>
        <fullName evidence="2">Uncharacterized protein</fullName>
    </submittedName>
</protein>
<organism evidence="2 3">
    <name type="scientific">Clonostachys rhizophaga</name>
    <dbReference type="NCBI Taxonomy" id="160324"/>
    <lineage>
        <taxon>Eukaryota</taxon>
        <taxon>Fungi</taxon>
        <taxon>Dikarya</taxon>
        <taxon>Ascomycota</taxon>
        <taxon>Pezizomycotina</taxon>
        <taxon>Sordariomycetes</taxon>
        <taxon>Hypocreomycetidae</taxon>
        <taxon>Hypocreales</taxon>
        <taxon>Bionectriaceae</taxon>
        <taxon>Clonostachys</taxon>
    </lineage>
</organism>
<keyword evidence="3" id="KW-1185">Reference proteome</keyword>
<dbReference type="AlphaFoldDB" id="A0A9N9VY88"/>
<evidence type="ECO:0000313" key="2">
    <source>
        <dbReference type="EMBL" id="CAH0035670.1"/>
    </source>
</evidence>
<proteinExistence type="predicted"/>
<dbReference type="OrthoDB" id="10543496at2759"/>
<dbReference type="Proteomes" id="UP000696573">
    <property type="component" value="Unassembled WGS sequence"/>
</dbReference>
<gene>
    <name evidence="2" type="ORF">CRHIZ90672A_00018593</name>
</gene>
<reference evidence="2" key="1">
    <citation type="submission" date="2021-10" db="EMBL/GenBank/DDBJ databases">
        <authorList>
            <person name="Piombo E."/>
        </authorList>
    </citation>
    <scope>NUCLEOTIDE SEQUENCE</scope>
</reference>
<evidence type="ECO:0000313" key="3">
    <source>
        <dbReference type="Proteomes" id="UP000696573"/>
    </source>
</evidence>
<name>A0A9N9VY88_9HYPO</name>
<sequence length="124" mass="12967">YIIRPTLCGHFRAEAYPQDANAVRRGTLVGRATKVPAHIARARLPGAQAARPKVKSPPLKSVGAKGKKADAGSKPKALACKIKGKLGNVIRTILPDKVVPLHLILGSLTPSAGVRVLLASLEGI</sequence>
<dbReference type="EMBL" id="CABFNQ020000755">
    <property type="protein sequence ID" value="CAH0035670.1"/>
    <property type="molecule type" value="Genomic_DNA"/>
</dbReference>
<accession>A0A9N9VY88</accession>